<dbReference type="OrthoDB" id="490569at2"/>
<dbReference type="InterPro" id="IPR018637">
    <property type="entry name" value="DUF2059"/>
</dbReference>
<dbReference type="EMBL" id="VORZ01000001">
    <property type="protein sequence ID" value="TXD98652.1"/>
    <property type="molecule type" value="Genomic_DNA"/>
</dbReference>
<sequence length="231" mass="25585">MTLIGGVFGFVINHANAEMIIHSEPSSQIKTRSKSTSDVNTQAVSSQPYNTQFIDNPLMSTRTPTEVSIVKLMQVMHIDEQITAIVNGQHAAVDAINTQTSNIQTSKRTQQSSADKVGDKKLNKRQLELQTRIQGLLGQYTKILTGSIDEATDIETMTAAYMSAAKAYYTQAEVDAQIKFYDTAIGQSILAKQPQVTAEFLKQSLPEDMDATKDQLNELLPQMKRLMKDIL</sequence>
<gene>
    <name evidence="2" type="ORF">ES754_05325</name>
</gene>
<dbReference type="AlphaFoldDB" id="A0A5C7A5V7"/>
<evidence type="ECO:0000313" key="3">
    <source>
        <dbReference type="Proteomes" id="UP000321903"/>
    </source>
</evidence>
<feature type="domain" description="DUF2059" evidence="1">
    <location>
        <begin position="167"/>
        <end position="202"/>
    </location>
</feature>
<protein>
    <submittedName>
        <fullName evidence="2">DUF2059 domain-containing protein</fullName>
    </submittedName>
</protein>
<name>A0A5C7A5V7_9GAMM</name>
<comment type="caution">
    <text evidence="2">The sequence shown here is derived from an EMBL/GenBank/DDBJ whole genome shotgun (WGS) entry which is preliminary data.</text>
</comment>
<dbReference type="Proteomes" id="UP000321903">
    <property type="component" value="Unassembled WGS sequence"/>
</dbReference>
<accession>A0A5C7A5V7</accession>
<keyword evidence="3" id="KW-1185">Reference proteome</keyword>
<evidence type="ECO:0000259" key="1">
    <source>
        <dbReference type="Pfam" id="PF09832"/>
    </source>
</evidence>
<evidence type="ECO:0000313" key="2">
    <source>
        <dbReference type="EMBL" id="TXD98652.1"/>
    </source>
</evidence>
<proteinExistence type="predicted"/>
<organism evidence="2 3">
    <name type="scientific">Psychrobacter frigidicola</name>
    <dbReference type="NCBI Taxonomy" id="45611"/>
    <lineage>
        <taxon>Bacteria</taxon>
        <taxon>Pseudomonadati</taxon>
        <taxon>Pseudomonadota</taxon>
        <taxon>Gammaproteobacteria</taxon>
        <taxon>Moraxellales</taxon>
        <taxon>Moraxellaceae</taxon>
        <taxon>Psychrobacter</taxon>
    </lineage>
</organism>
<dbReference type="Pfam" id="PF09832">
    <property type="entry name" value="DUF2059"/>
    <property type="match status" value="1"/>
</dbReference>
<reference evidence="2 3" key="1">
    <citation type="submission" date="2019-08" db="EMBL/GenBank/DDBJ databases">
        <title>Genome sequence of Psychrobacter frigidicola ACAM304 (type strain).</title>
        <authorList>
            <person name="Bowman J.P."/>
        </authorList>
    </citation>
    <scope>NUCLEOTIDE SEQUENCE [LARGE SCALE GENOMIC DNA]</scope>
    <source>
        <strain evidence="2 3">ACAM 304</strain>
    </source>
</reference>